<comment type="caution">
    <text evidence="1">The sequence shown here is derived from an EMBL/GenBank/DDBJ whole genome shotgun (WGS) entry which is preliminary data.</text>
</comment>
<keyword evidence="2" id="KW-1185">Reference proteome</keyword>
<dbReference type="Proteomes" id="UP000824881">
    <property type="component" value="Unassembled WGS sequence"/>
</dbReference>
<accession>A0ACB7J1P4</accession>
<protein>
    <submittedName>
        <fullName evidence="1">Uncharacterized protein</fullName>
    </submittedName>
</protein>
<reference evidence="1 2" key="1">
    <citation type="journal article" date="2021" name="Appl. Environ. Microbiol.">
        <title>Genetic linkage and physical mapping for an oyster mushroom Pleurotus cornucopiae and QTL analysis for the trait cap color.</title>
        <authorList>
            <person name="Zhang Y."/>
            <person name="Gao W."/>
            <person name="Sonnenberg A."/>
            <person name="Chen Q."/>
            <person name="Zhang J."/>
            <person name="Huang C."/>
        </authorList>
    </citation>
    <scope>NUCLEOTIDE SEQUENCE [LARGE SCALE GENOMIC DNA]</scope>
    <source>
        <strain evidence="1">CCMSSC00406</strain>
    </source>
</reference>
<gene>
    <name evidence="1" type="ORF">CCMSSC00406_0007675</name>
</gene>
<evidence type="ECO:0000313" key="1">
    <source>
        <dbReference type="EMBL" id="KAG9224482.1"/>
    </source>
</evidence>
<evidence type="ECO:0000313" key="2">
    <source>
        <dbReference type="Proteomes" id="UP000824881"/>
    </source>
</evidence>
<dbReference type="EMBL" id="WQMT02000003">
    <property type="protein sequence ID" value="KAG9224482.1"/>
    <property type="molecule type" value="Genomic_DNA"/>
</dbReference>
<name>A0ACB7J1P4_PLECO</name>
<proteinExistence type="predicted"/>
<sequence>MSSNEDEGDGSSYLQNAKKRRIQRACDICRRKKIRCDGSQMPGNRCSNCIAYSFECSYVEAARKRGPPKGYVESLENRLEKMEKLLKRLYPDGDFSKDLDQFFETSGEVGTPICVAMSPDPNLVKSPTEFASNVIRSMGEVQQQTIIPDDDDDLGHVVLEKDLGGLEINDQIRNRFFGKSSGAMLLQAAMDLKDEYTGQPKRSFPHPNILSRRRDEFWSRPDWEPFVSEPKNPDYIFPDPDLIPPLVDAYFKYYNVFFPLLHRPTFERGIAEGLHLTNDTFAGVVLLVCANGARYSNDPRVLLEGNSPHSSGWKWFTQIQMVRKSLLSPPTLYDLQFYCLTVQFLQGSSAPHACWIMVGIGIRLAQDVGAHRRKAHTHKLSVEDELWKRAFWVLVTMDRVISTVLGRPVAIQDEDFDLDLPMEVDDEYWEHPDPDQAFKQPPNKPSLVTFFNCYLRLNQVLGIALRTIYSINKSKILLGFVGAQWEQHIVAELDSALNKWVDSVPDHLRWDPNREDLDFFCQSAMLYTHYYHLQILIHRPFIRKPSPLAFPSMAICTNAARTCSHIVDINSRRCPEPQPHLMSAAFTAGVVLLLNIWAGKRSGLTTDPKKEMADVHKCMKMLRSNRILTAGRLWDILYELASVGDLPLPQASPAPNKRERGSDSPASSTTEDTSVTMSPPNMPRSLAGSRRIASKDPISLSSRGMSTMGLPTHSEELGRLPLHGEADPNSLIRTDDDMQAGSSNANANANANGFWYPSFAPQPPNMPGPSSNLGPIPSGELSLTDQTIYEQLMMTTMRMPYNQQYQQPLSDPTLVNSRPLDPQMMQTSPSMPQHMTLDPDTIAMWTNAPSGFE</sequence>
<organism evidence="1 2">
    <name type="scientific">Pleurotus cornucopiae</name>
    <name type="common">Cornucopia mushroom</name>
    <dbReference type="NCBI Taxonomy" id="5321"/>
    <lineage>
        <taxon>Eukaryota</taxon>
        <taxon>Fungi</taxon>
        <taxon>Dikarya</taxon>
        <taxon>Basidiomycota</taxon>
        <taxon>Agaricomycotina</taxon>
        <taxon>Agaricomycetes</taxon>
        <taxon>Agaricomycetidae</taxon>
        <taxon>Agaricales</taxon>
        <taxon>Pleurotineae</taxon>
        <taxon>Pleurotaceae</taxon>
        <taxon>Pleurotus</taxon>
    </lineage>
</organism>